<evidence type="ECO:0000313" key="3">
    <source>
        <dbReference type="Proteomes" id="UP000615446"/>
    </source>
</evidence>
<keyword evidence="1" id="KW-1133">Transmembrane helix</keyword>
<dbReference type="OrthoDB" id="10485772at2759"/>
<organism evidence="2 3">
    <name type="scientific">Rhizophagus clarus</name>
    <dbReference type="NCBI Taxonomy" id="94130"/>
    <lineage>
        <taxon>Eukaryota</taxon>
        <taxon>Fungi</taxon>
        <taxon>Fungi incertae sedis</taxon>
        <taxon>Mucoromycota</taxon>
        <taxon>Glomeromycotina</taxon>
        <taxon>Glomeromycetes</taxon>
        <taxon>Glomerales</taxon>
        <taxon>Glomeraceae</taxon>
        <taxon>Rhizophagus</taxon>
    </lineage>
</organism>
<protein>
    <submittedName>
        <fullName evidence="2">Uncharacterized protein</fullName>
    </submittedName>
</protein>
<evidence type="ECO:0000256" key="1">
    <source>
        <dbReference type="SAM" id="Phobius"/>
    </source>
</evidence>
<keyword evidence="1" id="KW-0472">Membrane</keyword>
<comment type="caution">
    <text evidence="2">The sequence shown here is derived from an EMBL/GenBank/DDBJ whole genome shotgun (WGS) entry which is preliminary data.</text>
</comment>
<feature type="transmembrane region" description="Helical" evidence="1">
    <location>
        <begin position="86"/>
        <end position="106"/>
    </location>
</feature>
<sequence>MLILAGIIINSDNLGTVAFEVSQLLLDESDDFNETTDVNEMINSLTKFPDLQYILNQKSISQKQFEKFDPFFISEGFLYSEVYKKLAAVLIIAGIKVYFLLVFNIINANVSNIHPLIPNVLFNHLF</sequence>
<gene>
    <name evidence="2" type="ORF">RCL2_001615300</name>
</gene>
<name>A0A8H3QRA0_9GLOM</name>
<evidence type="ECO:0000313" key="2">
    <source>
        <dbReference type="EMBL" id="GES89253.1"/>
    </source>
</evidence>
<keyword evidence="1" id="KW-0812">Transmembrane</keyword>
<dbReference type="Proteomes" id="UP000615446">
    <property type="component" value="Unassembled WGS sequence"/>
</dbReference>
<accession>A0A8H3QRA0</accession>
<dbReference type="EMBL" id="BLAL01000183">
    <property type="protein sequence ID" value="GES89253.1"/>
    <property type="molecule type" value="Genomic_DNA"/>
</dbReference>
<reference evidence="2" key="1">
    <citation type="submission" date="2019-10" db="EMBL/GenBank/DDBJ databases">
        <title>Conservation and host-specific expression of non-tandemly repeated heterogenous ribosome RNA gene in arbuscular mycorrhizal fungi.</title>
        <authorList>
            <person name="Maeda T."/>
            <person name="Kobayashi Y."/>
            <person name="Nakagawa T."/>
            <person name="Ezawa T."/>
            <person name="Yamaguchi K."/>
            <person name="Bino T."/>
            <person name="Nishimoto Y."/>
            <person name="Shigenobu S."/>
            <person name="Kawaguchi M."/>
        </authorList>
    </citation>
    <scope>NUCLEOTIDE SEQUENCE</scope>
    <source>
        <strain evidence="2">HR1</strain>
    </source>
</reference>
<proteinExistence type="predicted"/>
<dbReference type="AlphaFoldDB" id="A0A8H3QRA0"/>